<dbReference type="AlphaFoldDB" id="A0A212FE70"/>
<name>A0A212FE70_DANPL</name>
<dbReference type="Proteomes" id="UP000007151">
    <property type="component" value="Unassembled WGS sequence"/>
</dbReference>
<comment type="caution">
    <text evidence="2">The sequence shown here is derived from an EMBL/GenBank/DDBJ whole genome shotgun (WGS) entry which is preliminary data.</text>
</comment>
<proteinExistence type="predicted"/>
<dbReference type="EMBL" id="AGBW02008980">
    <property type="protein sequence ID" value="OWR51987.1"/>
    <property type="molecule type" value="Genomic_DNA"/>
</dbReference>
<reference evidence="2 3" key="1">
    <citation type="journal article" date="2011" name="Cell">
        <title>The monarch butterfly genome yields insights into long-distance migration.</title>
        <authorList>
            <person name="Zhan S."/>
            <person name="Merlin C."/>
            <person name="Boore J.L."/>
            <person name="Reppert S.M."/>
        </authorList>
    </citation>
    <scope>NUCLEOTIDE SEQUENCE [LARGE SCALE GENOMIC DNA]</scope>
    <source>
        <strain evidence="2">F-2</strain>
    </source>
</reference>
<keyword evidence="3" id="KW-1185">Reference proteome</keyword>
<evidence type="ECO:0000313" key="2">
    <source>
        <dbReference type="EMBL" id="OWR51987.1"/>
    </source>
</evidence>
<dbReference type="InParanoid" id="A0A212FE70"/>
<dbReference type="PANTHER" id="PTHR39951">
    <property type="entry name" value="FI22632P1"/>
    <property type="match status" value="1"/>
</dbReference>
<dbReference type="PANTHER" id="PTHR39951:SF1">
    <property type="entry name" value="FI22632P1"/>
    <property type="match status" value="1"/>
</dbReference>
<dbReference type="KEGG" id="dpl:KGM_212921"/>
<accession>A0A212FE70</accession>
<feature type="signal peptide" evidence="1">
    <location>
        <begin position="1"/>
        <end position="17"/>
    </location>
</feature>
<organism evidence="2 3">
    <name type="scientific">Danaus plexippus plexippus</name>
    <dbReference type="NCBI Taxonomy" id="278856"/>
    <lineage>
        <taxon>Eukaryota</taxon>
        <taxon>Metazoa</taxon>
        <taxon>Ecdysozoa</taxon>
        <taxon>Arthropoda</taxon>
        <taxon>Hexapoda</taxon>
        <taxon>Insecta</taxon>
        <taxon>Pterygota</taxon>
        <taxon>Neoptera</taxon>
        <taxon>Endopterygota</taxon>
        <taxon>Lepidoptera</taxon>
        <taxon>Glossata</taxon>
        <taxon>Ditrysia</taxon>
        <taxon>Papilionoidea</taxon>
        <taxon>Nymphalidae</taxon>
        <taxon>Danainae</taxon>
        <taxon>Danaini</taxon>
        <taxon>Danaina</taxon>
        <taxon>Danaus</taxon>
        <taxon>Danaus</taxon>
    </lineage>
</organism>
<evidence type="ECO:0000313" key="3">
    <source>
        <dbReference type="Proteomes" id="UP000007151"/>
    </source>
</evidence>
<sequence length="108" mass="12337">MILKLVVLLAVLVCCDCILYSSFWAPLFNPKILGYRVDIPFDPEAGKSNRDEYKNNYGYRGEKLIADLGNGNGPPQTNLDGEKVNFYYTYSGVYKQDDINKHEYNKTV</sequence>
<protein>
    <submittedName>
        <fullName evidence="2">Uncharacterized protein</fullName>
    </submittedName>
</protein>
<keyword evidence="1" id="KW-0732">Signal</keyword>
<evidence type="ECO:0000256" key="1">
    <source>
        <dbReference type="SAM" id="SignalP"/>
    </source>
</evidence>
<dbReference type="eggNOG" id="ENOG502T7KR">
    <property type="taxonomic scope" value="Eukaryota"/>
</dbReference>
<feature type="chain" id="PRO_5011110978" evidence="1">
    <location>
        <begin position="18"/>
        <end position="108"/>
    </location>
</feature>
<gene>
    <name evidence="2" type="ORF">KGM_212921</name>
</gene>